<evidence type="ECO:0000313" key="1">
    <source>
        <dbReference type="EMBL" id="CAD7023319.1"/>
    </source>
</evidence>
<proteinExistence type="predicted"/>
<dbReference type="Proteomes" id="UP000606921">
    <property type="component" value="Unassembled WGS sequence"/>
</dbReference>
<comment type="caution">
    <text evidence="1">The sequence shown here is derived from an EMBL/GenBank/DDBJ whole genome shotgun (WGS) entry which is preliminary data.</text>
</comment>
<evidence type="ECO:0000313" key="2">
    <source>
        <dbReference type="Proteomes" id="UP000606921"/>
    </source>
</evidence>
<gene>
    <name evidence="1" type="ORF">REJC140_00166</name>
</gene>
<keyword evidence="2" id="KW-1185">Reference proteome</keyword>
<reference evidence="1 2" key="1">
    <citation type="submission" date="2020-11" db="EMBL/GenBank/DDBJ databases">
        <authorList>
            <person name="Lassalle F."/>
        </authorList>
    </citation>
    <scope>NUCLEOTIDE SEQUENCE [LARGE SCALE GENOMIC DNA]</scope>
    <source>
        <strain evidence="1 2">JC140</strain>
    </source>
</reference>
<organism evidence="1 2">
    <name type="scientific">Pseudorhizobium endolithicum</name>
    <dbReference type="NCBI Taxonomy" id="1191678"/>
    <lineage>
        <taxon>Bacteria</taxon>
        <taxon>Pseudomonadati</taxon>
        <taxon>Pseudomonadota</taxon>
        <taxon>Alphaproteobacteria</taxon>
        <taxon>Hyphomicrobiales</taxon>
        <taxon>Rhizobiaceae</taxon>
        <taxon>Rhizobium/Agrobacterium group</taxon>
        <taxon>Pseudorhizobium</taxon>
    </lineage>
</organism>
<sequence length="74" mass="7817">MSEEQAVLDLVKALGAVLHGCKHDSVMSALGTVTLLAIVDCAEDRDEAEAMAEEFAEVINEAVAEAMDGELPSR</sequence>
<dbReference type="RefSeq" id="WP_142590883.1">
    <property type="nucleotide sequence ID" value="NZ_CABFWF030000001.1"/>
</dbReference>
<protein>
    <submittedName>
        <fullName evidence="1">Uncharacterized protein</fullName>
    </submittedName>
</protein>
<accession>A0ABN7JCQ0</accession>
<dbReference type="EMBL" id="CABFWF030000001">
    <property type="protein sequence ID" value="CAD7023319.1"/>
    <property type="molecule type" value="Genomic_DNA"/>
</dbReference>
<name>A0ABN7JCQ0_9HYPH</name>